<sequence length="103" mass="11535">MEPREPWWEAVQRTPNLLQATFLTCTSPAKGPFYGPNRSFAFISAKTANDGYNTKWCKSPSTTAMIVQDARYSTRAVPVRVGGKRYSRADITEVPDESIMSID</sequence>
<dbReference type="AlphaFoldDB" id="B2WEY2"/>
<name>B2WEY2_PYRTR</name>
<gene>
    <name evidence="1" type="ORF">PTRG_08143</name>
</gene>
<dbReference type="InParanoid" id="B2WEY2"/>
<accession>B2WEY2</accession>
<dbReference type="HOGENOM" id="CLU_2265088_0_0_1"/>
<dbReference type="EMBL" id="DS231623">
    <property type="protein sequence ID" value="EDU51062.1"/>
    <property type="molecule type" value="Genomic_DNA"/>
</dbReference>
<protein>
    <submittedName>
        <fullName evidence="1">Uncharacterized protein</fullName>
    </submittedName>
</protein>
<proteinExistence type="predicted"/>
<dbReference type="Proteomes" id="UP000001471">
    <property type="component" value="Unassembled WGS sequence"/>
</dbReference>
<organism evidence="1 2">
    <name type="scientific">Pyrenophora tritici-repentis (strain Pt-1C-BFP)</name>
    <name type="common">Wheat tan spot fungus</name>
    <name type="synonym">Drechslera tritici-repentis</name>
    <dbReference type="NCBI Taxonomy" id="426418"/>
    <lineage>
        <taxon>Eukaryota</taxon>
        <taxon>Fungi</taxon>
        <taxon>Dikarya</taxon>
        <taxon>Ascomycota</taxon>
        <taxon>Pezizomycotina</taxon>
        <taxon>Dothideomycetes</taxon>
        <taxon>Pleosporomycetidae</taxon>
        <taxon>Pleosporales</taxon>
        <taxon>Pleosporineae</taxon>
        <taxon>Pleosporaceae</taxon>
        <taxon>Pyrenophora</taxon>
    </lineage>
</organism>
<evidence type="ECO:0000313" key="2">
    <source>
        <dbReference type="Proteomes" id="UP000001471"/>
    </source>
</evidence>
<evidence type="ECO:0000313" key="1">
    <source>
        <dbReference type="EMBL" id="EDU51062.1"/>
    </source>
</evidence>
<reference evidence="2" key="1">
    <citation type="journal article" date="2013" name="G3 (Bethesda)">
        <title>Comparative genomics of a plant-pathogenic fungus, Pyrenophora tritici-repentis, reveals transduplication and the impact of repeat elements on pathogenicity and population divergence.</title>
        <authorList>
            <person name="Manning V.A."/>
            <person name="Pandelova I."/>
            <person name="Dhillon B."/>
            <person name="Wilhelm L.J."/>
            <person name="Goodwin S.B."/>
            <person name="Berlin A.M."/>
            <person name="Figueroa M."/>
            <person name="Freitag M."/>
            <person name="Hane J.K."/>
            <person name="Henrissat B."/>
            <person name="Holman W.H."/>
            <person name="Kodira C.D."/>
            <person name="Martin J."/>
            <person name="Oliver R.P."/>
            <person name="Robbertse B."/>
            <person name="Schackwitz W."/>
            <person name="Schwartz D.C."/>
            <person name="Spatafora J.W."/>
            <person name="Turgeon B.G."/>
            <person name="Yandava C."/>
            <person name="Young S."/>
            <person name="Zhou S."/>
            <person name="Zeng Q."/>
            <person name="Grigoriev I.V."/>
            <person name="Ma L.-J."/>
            <person name="Ciuffetti L.M."/>
        </authorList>
    </citation>
    <scope>NUCLEOTIDE SEQUENCE [LARGE SCALE GENOMIC DNA]</scope>
    <source>
        <strain evidence="2">Pt-1C-BFP</strain>
    </source>
</reference>